<dbReference type="Proteomes" id="UP000253370">
    <property type="component" value="Unassembled WGS sequence"/>
</dbReference>
<gene>
    <name evidence="2" type="ORF">DRV85_08765</name>
</gene>
<dbReference type="RefSeq" id="WP_113289062.1">
    <property type="nucleotide sequence ID" value="NZ_QNTQ01000006.1"/>
</dbReference>
<dbReference type="Pfam" id="PF00582">
    <property type="entry name" value="Usp"/>
    <property type="match status" value="1"/>
</dbReference>
<dbReference type="SUPFAM" id="SSF52402">
    <property type="entry name" value="Adenine nucleotide alpha hydrolases-like"/>
    <property type="match status" value="1"/>
</dbReference>
<comment type="caution">
    <text evidence="2">The sequence shown here is derived from an EMBL/GenBank/DDBJ whole genome shotgun (WGS) entry which is preliminary data.</text>
</comment>
<feature type="domain" description="UspA" evidence="1">
    <location>
        <begin position="1"/>
        <end position="137"/>
    </location>
</feature>
<keyword evidence="3" id="KW-1185">Reference proteome</keyword>
<organism evidence="2 3">
    <name type="scientific">Rhodosalinus halophilus</name>
    <dbReference type="NCBI Taxonomy" id="2259333"/>
    <lineage>
        <taxon>Bacteria</taxon>
        <taxon>Pseudomonadati</taxon>
        <taxon>Pseudomonadota</taxon>
        <taxon>Alphaproteobacteria</taxon>
        <taxon>Rhodobacterales</taxon>
        <taxon>Paracoccaceae</taxon>
        <taxon>Rhodosalinus</taxon>
    </lineage>
</organism>
<dbReference type="InterPro" id="IPR014729">
    <property type="entry name" value="Rossmann-like_a/b/a_fold"/>
</dbReference>
<dbReference type="Gene3D" id="3.40.50.620">
    <property type="entry name" value="HUPs"/>
    <property type="match status" value="1"/>
</dbReference>
<evidence type="ECO:0000259" key="1">
    <source>
        <dbReference type="Pfam" id="PF00582"/>
    </source>
</evidence>
<evidence type="ECO:0000313" key="2">
    <source>
        <dbReference type="EMBL" id="RBI85803.1"/>
    </source>
</evidence>
<name>A0A365U9T7_9RHOB</name>
<sequence length="137" mass="14877">MFKKIMTPVDLAHVGTLEKTLQCAADLSTHFKAPVVYVAVTSPQPGKIAHTPQEFAQKLEAFAKEQGEKHGIETGSHAMTSHDPTIDLDPTLLKAVEETGSDLVVMATHPPNFSDYIWPSNGGYVAEHSKVSVLLVR</sequence>
<proteinExistence type="predicted"/>
<dbReference type="OrthoDB" id="9792500at2"/>
<protein>
    <submittedName>
        <fullName evidence="2">Universal stress protein</fullName>
    </submittedName>
</protein>
<dbReference type="InterPro" id="IPR006016">
    <property type="entry name" value="UspA"/>
</dbReference>
<dbReference type="AlphaFoldDB" id="A0A365U9T7"/>
<dbReference type="CDD" id="cd00293">
    <property type="entry name" value="USP-like"/>
    <property type="match status" value="1"/>
</dbReference>
<evidence type="ECO:0000313" key="3">
    <source>
        <dbReference type="Proteomes" id="UP000253370"/>
    </source>
</evidence>
<accession>A0A365U9T7</accession>
<dbReference type="EMBL" id="QNTQ01000006">
    <property type="protein sequence ID" value="RBI85803.1"/>
    <property type="molecule type" value="Genomic_DNA"/>
</dbReference>
<reference evidence="2 3" key="1">
    <citation type="submission" date="2018-07" db="EMBL/GenBank/DDBJ databases">
        <title>Rhodosalinus sp. strain E84T genomic sequence and assembly.</title>
        <authorList>
            <person name="Liu Z.-W."/>
            <person name="Lu D.-C."/>
        </authorList>
    </citation>
    <scope>NUCLEOTIDE SEQUENCE [LARGE SCALE GENOMIC DNA]</scope>
    <source>
        <strain evidence="2 3">E84</strain>
    </source>
</reference>